<comment type="caution">
    <text evidence="2">The sequence shown here is derived from an EMBL/GenBank/DDBJ whole genome shotgun (WGS) entry which is preliminary data.</text>
</comment>
<dbReference type="Proteomes" id="UP000077961">
    <property type="component" value="Unassembled WGS sequence"/>
</dbReference>
<reference evidence="3 4" key="1">
    <citation type="submission" date="2016-04" db="EMBL/GenBank/DDBJ databases">
        <title>Reclassification of Paraburkholderia panaciterrae (Farh et al. 2015) Dobritsa &amp; Samadpour 2016 as a later homotypic synonym of Paraburkholderia ginsengiterrae (Farh et al. 2015) Dobritsa &amp; Samadpour 2016.</title>
        <authorList>
            <person name="Dobritsa A.P."/>
            <person name="Kutumbaka K."/>
            <person name="Samadpour M."/>
        </authorList>
    </citation>
    <scope>NUCLEOTIDE SEQUENCE [LARGE SCALE GENOMIC DNA]</scope>
    <source>
        <strain evidence="2 4">DCY85</strain>
        <strain evidence="1 3">DCY85-1</strain>
    </source>
</reference>
<proteinExistence type="predicted"/>
<organism evidence="2 4">
    <name type="scientific">Paraburkholderia ginsengiterrae</name>
    <dbReference type="NCBI Taxonomy" id="1462993"/>
    <lineage>
        <taxon>Bacteria</taxon>
        <taxon>Pseudomonadati</taxon>
        <taxon>Pseudomonadota</taxon>
        <taxon>Betaproteobacteria</taxon>
        <taxon>Burkholderiales</taxon>
        <taxon>Burkholderiaceae</taxon>
        <taxon>Paraburkholderia</taxon>
    </lineage>
</organism>
<evidence type="ECO:0000313" key="1">
    <source>
        <dbReference type="EMBL" id="OAJ60781.1"/>
    </source>
</evidence>
<evidence type="ECO:0000313" key="2">
    <source>
        <dbReference type="EMBL" id="OAJ64338.1"/>
    </source>
</evidence>
<accession>A0A1A9NDX4</accession>
<dbReference type="EMBL" id="LXKA01000110">
    <property type="protein sequence ID" value="OAJ64338.1"/>
    <property type="molecule type" value="Genomic_DNA"/>
</dbReference>
<evidence type="ECO:0000313" key="3">
    <source>
        <dbReference type="Proteomes" id="UP000077961"/>
    </source>
</evidence>
<name>A0A1A9NDX4_9BURK</name>
<dbReference type="Proteomes" id="UP000078116">
    <property type="component" value="Unassembled WGS sequence"/>
</dbReference>
<evidence type="ECO:0000313" key="4">
    <source>
        <dbReference type="Proteomes" id="UP000078116"/>
    </source>
</evidence>
<keyword evidence="3" id="KW-1185">Reference proteome</keyword>
<sequence length="70" mass="8040">MQGKLGVRVRYLPQVETLTLIILPTRVKKVDGLESRTNQPSLIFTNMFSDCREAWTQVFVDRFLVTAQLA</sequence>
<dbReference type="EMBL" id="LXJZ01000101">
    <property type="protein sequence ID" value="OAJ60781.1"/>
    <property type="molecule type" value="Genomic_DNA"/>
</dbReference>
<protein>
    <submittedName>
        <fullName evidence="2">Uncharacterized protein</fullName>
    </submittedName>
</protein>
<dbReference type="AlphaFoldDB" id="A0A1A9NDX4"/>
<dbReference type="RefSeq" id="WP_064267158.1">
    <property type="nucleotide sequence ID" value="NZ_LXJZ01000101.1"/>
</dbReference>
<gene>
    <name evidence="1" type="ORF">A6V36_03045</name>
    <name evidence="2" type="ORF">A6V37_02245</name>
</gene>